<keyword evidence="2" id="KW-1185">Reference proteome</keyword>
<sequence>MDNNVSPVRCEKLQKVYELVLSVASRTAPLGSELTRLGDPALSSAYGELEYALLGMKLRLSQLLEKCR</sequence>
<reference evidence="1 2" key="1">
    <citation type="journal article" date="2012" name="Stand. Genomic Sci.">
        <title>Complete genome sequence of Pyrobaculum oguniense.</title>
        <authorList>
            <person name="Bernick D.L."/>
            <person name="Karplus K."/>
            <person name="Lui L.M."/>
            <person name="Coker J.K."/>
            <person name="Murphy J.N."/>
            <person name="Chan P.P."/>
            <person name="Cozen A.E."/>
            <person name="Lowe T.M."/>
        </authorList>
    </citation>
    <scope>NUCLEOTIDE SEQUENCE [LARGE SCALE GENOMIC DNA]</scope>
    <source>
        <strain evidence="1 2">TE7</strain>
    </source>
</reference>
<name>H6QCT8_PYROT</name>
<dbReference type="Proteomes" id="UP000009062">
    <property type="component" value="Chromosome"/>
</dbReference>
<dbReference type="HOGENOM" id="CLU_2784270_0_0_2"/>
<dbReference type="AlphaFoldDB" id="H6QCT8"/>
<evidence type="ECO:0000313" key="2">
    <source>
        <dbReference type="Proteomes" id="UP000009062"/>
    </source>
</evidence>
<organism evidence="1 2">
    <name type="scientific">Pyrobaculum oguniense (strain DSM 13380 / JCM 10595 / TE7)</name>
    <dbReference type="NCBI Taxonomy" id="698757"/>
    <lineage>
        <taxon>Archaea</taxon>
        <taxon>Thermoproteota</taxon>
        <taxon>Thermoprotei</taxon>
        <taxon>Thermoproteales</taxon>
        <taxon>Thermoproteaceae</taxon>
        <taxon>Pyrobaculum</taxon>
    </lineage>
</organism>
<evidence type="ECO:0000313" key="1">
    <source>
        <dbReference type="EMBL" id="AFA40134.1"/>
    </source>
</evidence>
<dbReference type="EMBL" id="CP003316">
    <property type="protein sequence ID" value="AFA40134.1"/>
    <property type="molecule type" value="Genomic_DNA"/>
</dbReference>
<gene>
    <name evidence="1" type="ordered locus">Pogu_2107</name>
</gene>
<protein>
    <submittedName>
        <fullName evidence="1">Uncharacterized protein</fullName>
    </submittedName>
</protein>
<proteinExistence type="predicted"/>
<dbReference type="KEGG" id="pog:Pogu_2107"/>
<accession>H6QCT8</accession>